<evidence type="ECO:0000256" key="2">
    <source>
        <dbReference type="ARBA" id="ARBA00004651"/>
    </source>
</evidence>
<dbReference type="InterPro" id="IPR050398">
    <property type="entry name" value="HssS/ArlS-like"/>
</dbReference>
<evidence type="ECO:0000259" key="14">
    <source>
        <dbReference type="PROSITE" id="PS50109"/>
    </source>
</evidence>
<dbReference type="Gene3D" id="1.10.287.130">
    <property type="match status" value="1"/>
</dbReference>
<sequence>MMYIVVLLTVMLAVLMFRLFSLKRQIRNVTKQMVELSSGTIEKKLNISLIDKNLNVLTAEINKNLTKQRELRINMARSGNHLKESIANISHDLRTPLTSMIGYLQLLQKGAITPEQREQIGIVLRKGHHLQTLIKSFYELAVLDSEEIQPKFKNVNYSNVIMDSVVENAAMFEERGLHPQITLPEDSVFVWTDEDMLRRILQNLLDNAAKYATGEIRITLLKNSKTELIMTNMISTPKEVDPARLFDRFYTSDVSRSVGSTGLGLSIVKILIDKIRGTISAELSGDHLQIKIVL</sequence>
<feature type="domain" description="Histidine kinase" evidence="14">
    <location>
        <begin position="88"/>
        <end position="294"/>
    </location>
</feature>
<keyword evidence="16" id="KW-1185">Reference proteome</keyword>
<dbReference type="SMART" id="SM00387">
    <property type="entry name" value="HATPase_c"/>
    <property type="match status" value="1"/>
</dbReference>
<evidence type="ECO:0000256" key="3">
    <source>
        <dbReference type="ARBA" id="ARBA00012438"/>
    </source>
</evidence>
<evidence type="ECO:0000256" key="12">
    <source>
        <dbReference type="ARBA" id="ARBA00023012"/>
    </source>
</evidence>
<evidence type="ECO:0000256" key="10">
    <source>
        <dbReference type="ARBA" id="ARBA00022840"/>
    </source>
</evidence>
<evidence type="ECO:0000256" key="6">
    <source>
        <dbReference type="ARBA" id="ARBA00022679"/>
    </source>
</evidence>
<comment type="caution">
    <text evidence="15">The sequence shown here is derived from an EMBL/GenBank/DDBJ whole genome shotgun (WGS) entry which is preliminary data.</text>
</comment>
<keyword evidence="11" id="KW-1133">Transmembrane helix</keyword>
<dbReference type="InterPro" id="IPR003594">
    <property type="entry name" value="HATPase_dom"/>
</dbReference>
<dbReference type="EC" id="2.7.13.3" evidence="3"/>
<evidence type="ECO:0000313" key="16">
    <source>
        <dbReference type="Proteomes" id="UP000596857"/>
    </source>
</evidence>
<evidence type="ECO:0000256" key="1">
    <source>
        <dbReference type="ARBA" id="ARBA00000085"/>
    </source>
</evidence>
<comment type="catalytic activity">
    <reaction evidence="1">
        <text>ATP + protein L-histidine = ADP + protein N-phospho-L-histidine.</text>
        <dbReference type="EC" id="2.7.13.3"/>
    </reaction>
</comment>
<keyword evidence="8" id="KW-0547">Nucleotide-binding</keyword>
<keyword evidence="7" id="KW-0812">Transmembrane</keyword>
<keyword evidence="13" id="KW-0472">Membrane</keyword>
<dbReference type="InterPro" id="IPR036890">
    <property type="entry name" value="HATPase_C_sf"/>
</dbReference>
<keyword evidence="9 15" id="KW-0418">Kinase</keyword>
<dbReference type="GO" id="GO:0016301">
    <property type="term" value="F:kinase activity"/>
    <property type="evidence" value="ECO:0007669"/>
    <property type="project" value="UniProtKB-KW"/>
</dbReference>
<keyword evidence="4" id="KW-1003">Cell membrane</keyword>
<dbReference type="SUPFAM" id="SSF55874">
    <property type="entry name" value="ATPase domain of HSP90 chaperone/DNA topoisomerase II/histidine kinase"/>
    <property type="match status" value="1"/>
</dbReference>
<dbReference type="InterPro" id="IPR003661">
    <property type="entry name" value="HisK_dim/P_dom"/>
</dbReference>
<dbReference type="PANTHER" id="PTHR45528:SF1">
    <property type="entry name" value="SENSOR HISTIDINE KINASE CPXA"/>
    <property type="match status" value="1"/>
</dbReference>
<reference evidence="15 16" key="1">
    <citation type="submission" date="2019-10" db="EMBL/GenBank/DDBJ databases">
        <title>Description of Paenibacillus terricola sp. nov.</title>
        <authorList>
            <person name="Carlier A."/>
            <person name="Qi S."/>
        </authorList>
    </citation>
    <scope>NUCLEOTIDE SEQUENCE [LARGE SCALE GENOMIC DNA]</scope>
    <source>
        <strain evidence="15 16">LMG 31459</strain>
    </source>
</reference>
<keyword evidence="10" id="KW-0067">ATP-binding</keyword>
<dbReference type="EMBL" id="WHOB01000094">
    <property type="protein sequence ID" value="NOU83695.1"/>
    <property type="molecule type" value="Genomic_DNA"/>
</dbReference>
<evidence type="ECO:0000256" key="4">
    <source>
        <dbReference type="ARBA" id="ARBA00022475"/>
    </source>
</evidence>
<evidence type="ECO:0000256" key="13">
    <source>
        <dbReference type="ARBA" id="ARBA00023136"/>
    </source>
</evidence>
<dbReference type="InterPro" id="IPR036097">
    <property type="entry name" value="HisK_dim/P_sf"/>
</dbReference>
<evidence type="ECO:0000256" key="5">
    <source>
        <dbReference type="ARBA" id="ARBA00022553"/>
    </source>
</evidence>
<dbReference type="Pfam" id="PF00512">
    <property type="entry name" value="HisKA"/>
    <property type="match status" value="1"/>
</dbReference>
<evidence type="ECO:0000313" key="15">
    <source>
        <dbReference type="EMBL" id="NOU83695.1"/>
    </source>
</evidence>
<dbReference type="Proteomes" id="UP000596857">
    <property type="component" value="Unassembled WGS sequence"/>
</dbReference>
<keyword evidence="5" id="KW-0597">Phosphoprotein</keyword>
<proteinExistence type="predicted"/>
<accession>A0ABX1YRI4</accession>
<gene>
    <name evidence="15" type="ORF">GC101_33070</name>
</gene>
<dbReference type="InterPro" id="IPR008358">
    <property type="entry name" value="Sig_transdc_His_kin/Pase_MprB"/>
</dbReference>
<dbReference type="Gene3D" id="3.30.565.10">
    <property type="entry name" value="Histidine kinase-like ATPase, C-terminal domain"/>
    <property type="match status" value="1"/>
</dbReference>
<evidence type="ECO:0000256" key="11">
    <source>
        <dbReference type="ARBA" id="ARBA00022989"/>
    </source>
</evidence>
<dbReference type="CDD" id="cd00082">
    <property type="entry name" value="HisKA"/>
    <property type="match status" value="1"/>
</dbReference>
<dbReference type="PRINTS" id="PR01780">
    <property type="entry name" value="LANTIREGPROT"/>
</dbReference>
<protein>
    <recommendedName>
        <fullName evidence="3">histidine kinase</fullName>
        <ecNumber evidence="3">2.7.13.3</ecNumber>
    </recommendedName>
</protein>
<dbReference type="SMART" id="SM00388">
    <property type="entry name" value="HisKA"/>
    <property type="match status" value="1"/>
</dbReference>
<dbReference type="SUPFAM" id="SSF47384">
    <property type="entry name" value="Homodimeric domain of signal transducing histidine kinase"/>
    <property type="match status" value="1"/>
</dbReference>
<dbReference type="PROSITE" id="PS50109">
    <property type="entry name" value="HIS_KIN"/>
    <property type="match status" value="1"/>
</dbReference>
<keyword evidence="12" id="KW-0902">Two-component regulatory system</keyword>
<evidence type="ECO:0000256" key="9">
    <source>
        <dbReference type="ARBA" id="ARBA00022777"/>
    </source>
</evidence>
<evidence type="ECO:0000256" key="7">
    <source>
        <dbReference type="ARBA" id="ARBA00022692"/>
    </source>
</evidence>
<dbReference type="PANTHER" id="PTHR45528">
    <property type="entry name" value="SENSOR HISTIDINE KINASE CPXA"/>
    <property type="match status" value="1"/>
</dbReference>
<evidence type="ECO:0000256" key="8">
    <source>
        <dbReference type="ARBA" id="ARBA00022741"/>
    </source>
</evidence>
<dbReference type="Pfam" id="PF02518">
    <property type="entry name" value="HATPase_c"/>
    <property type="match status" value="1"/>
</dbReference>
<organism evidence="15 16">
    <name type="scientific">Paenibacillus phytohabitans</name>
    <dbReference type="NCBI Taxonomy" id="2654978"/>
    <lineage>
        <taxon>Bacteria</taxon>
        <taxon>Bacillati</taxon>
        <taxon>Bacillota</taxon>
        <taxon>Bacilli</taxon>
        <taxon>Bacillales</taxon>
        <taxon>Paenibacillaceae</taxon>
        <taxon>Paenibacillus</taxon>
    </lineage>
</organism>
<dbReference type="InterPro" id="IPR005467">
    <property type="entry name" value="His_kinase_dom"/>
</dbReference>
<comment type="subcellular location">
    <subcellularLocation>
        <location evidence="2">Cell membrane</location>
        <topology evidence="2">Multi-pass membrane protein</topology>
    </subcellularLocation>
</comment>
<keyword evidence="6" id="KW-0808">Transferase</keyword>
<name>A0ABX1YRI4_9BACL</name>